<accession>A0A1B6CGG5</accession>
<protein>
    <submittedName>
        <fullName evidence="1">Uncharacterized protein</fullName>
    </submittedName>
</protein>
<dbReference type="AlphaFoldDB" id="A0A1B6CGG5"/>
<sequence length="120" mass="14150">MRLRQKLSLELHLNSSMWGFFSPYVSVLENINIIPCELSKKNNQWTICYNCKTKLRSYNIITGVKGLHFLQLVRVETLIIQDSPSMRRRYQDAALKAFSHTVFRSLLYRIYDALSYLKLS</sequence>
<dbReference type="EMBL" id="GEDC01024711">
    <property type="protein sequence ID" value="JAS12587.1"/>
    <property type="molecule type" value="Transcribed_RNA"/>
</dbReference>
<proteinExistence type="predicted"/>
<name>A0A1B6CGG5_9HEMI</name>
<evidence type="ECO:0000313" key="1">
    <source>
        <dbReference type="EMBL" id="JAS12587.1"/>
    </source>
</evidence>
<gene>
    <name evidence="1" type="ORF">g.27644</name>
</gene>
<reference evidence="1" key="1">
    <citation type="submission" date="2015-12" db="EMBL/GenBank/DDBJ databases">
        <title>De novo transcriptome assembly of four potential Pierce s Disease insect vectors from Arizona vineyards.</title>
        <authorList>
            <person name="Tassone E.E."/>
        </authorList>
    </citation>
    <scope>NUCLEOTIDE SEQUENCE</scope>
</reference>
<organism evidence="1">
    <name type="scientific">Clastoptera arizonana</name>
    <name type="common">Arizona spittle bug</name>
    <dbReference type="NCBI Taxonomy" id="38151"/>
    <lineage>
        <taxon>Eukaryota</taxon>
        <taxon>Metazoa</taxon>
        <taxon>Ecdysozoa</taxon>
        <taxon>Arthropoda</taxon>
        <taxon>Hexapoda</taxon>
        <taxon>Insecta</taxon>
        <taxon>Pterygota</taxon>
        <taxon>Neoptera</taxon>
        <taxon>Paraneoptera</taxon>
        <taxon>Hemiptera</taxon>
        <taxon>Auchenorrhyncha</taxon>
        <taxon>Cercopoidea</taxon>
        <taxon>Clastopteridae</taxon>
        <taxon>Clastoptera</taxon>
    </lineage>
</organism>